<protein>
    <submittedName>
        <fullName evidence="1">Uncharacterized protein</fullName>
    </submittedName>
</protein>
<name>A0AA96VFI1_9EURY</name>
<dbReference type="GeneID" id="89228660"/>
<accession>A0AA96VFI1</accession>
<reference evidence="1 2" key="1">
    <citation type="submission" date="2023-07" db="EMBL/GenBank/DDBJ databases">
        <title>Closed genome sequence of Methanosarcinaceae archaeon Am2.</title>
        <authorList>
            <person name="Poehlein A."/>
            <person name="Protasov E."/>
            <person name="Platt K."/>
            <person name="Reeh H."/>
            <person name="Daniel R."/>
            <person name="Brune A."/>
        </authorList>
    </citation>
    <scope>NUCLEOTIDE SEQUENCE [LARGE SCALE GENOMIC DNA]</scope>
    <source>
        <strain evidence="1 2">Am2</strain>
    </source>
</reference>
<evidence type="ECO:0000313" key="1">
    <source>
        <dbReference type="EMBL" id="WNY27436.1"/>
    </source>
</evidence>
<evidence type="ECO:0000313" key="2">
    <source>
        <dbReference type="Proteomes" id="UP001304970"/>
    </source>
</evidence>
<sequence length="132" mass="15454">MDVKLKEIINEQMNVIIISKRDDEDYGISILTVQDEDPIYQIKLYQNALDLDGKNFSKAMDELNDYSKIFTEESNDVYEILNVHRDFWLQPEATPDELDKISVKVLQNNAEFEKILKKGLKGIFNYFVIESI</sequence>
<gene>
    <name evidence="1" type="ORF">MsAm2_12330</name>
</gene>
<dbReference type="RefSeq" id="WP_338097414.1">
    <property type="nucleotide sequence ID" value="NZ_CP131061.1"/>
</dbReference>
<dbReference type="AlphaFoldDB" id="A0AA96VFI1"/>
<dbReference type="EMBL" id="CP131061">
    <property type="protein sequence ID" value="WNY27436.1"/>
    <property type="molecule type" value="Genomic_DNA"/>
</dbReference>
<proteinExistence type="predicted"/>
<organism evidence="1 2">
    <name type="scientific">Methanolapillus ohkumae</name>
    <dbReference type="NCBI Taxonomy" id="3028298"/>
    <lineage>
        <taxon>Archaea</taxon>
        <taxon>Methanobacteriati</taxon>
        <taxon>Methanobacteriota</taxon>
        <taxon>Stenosarchaea group</taxon>
        <taxon>Methanomicrobia</taxon>
        <taxon>Methanosarcinales</taxon>
        <taxon>Methanosarcinaceae</taxon>
        <taxon>Methanolapillus</taxon>
    </lineage>
</organism>
<keyword evidence="2" id="KW-1185">Reference proteome</keyword>
<dbReference type="Proteomes" id="UP001304970">
    <property type="component" value="Chromosome"/>
</dbReference>